<sequence>MDCSPIGSTGTIDLTEPEPEPEVDLSGGAHLLPCTIKYDGPCSVSQYFKPRPTGMEADGLAVQEAYFRGRKLQGAAVPLPPGYSGFVIGKKTIGETSGSEISEGNLNFWEMKAKFGSVTYWNHDCLPSQDDAFLRSFHWISVAEALHKPVTAEDLATSSVQEKTQIAEN</sequence>
<dbReference type="GO" id="GO:0006401">
    <property type="term" value="P:RNA catabolic process"/>
    <property type="evidence" value="ECO:0007669"/>
    <property type="project" value="InterPro"/>
</dbReference>
<dbReference type="AlphaFoldDB" id="A0A8B8ML75"/>
<dbReference type="PANTHER" id="PTHR47204">
    <property type="entry name" value="OS02G0168900 PROTEIN"/>
    <property type="match status" value="1"/>
</dbReference>
<organism evidence="2 3">
    <name type="scientific">Rhodamnia argentea</name>
    <dbReference type="NCBI Taxonomy" id="178133"/>
    <lineage>
        <taxon>Eukaryota</taxon>
        <taxon>Viridiplantae</taxon>
        <taxon>Streptophyta</taxon>
        <taxon>Embryophyta</taxon>
        <taxon>Tracheophyta</taxon>
        <taxon>Spermatophyta</taxon>
        <taxon>Magnoliopsida</taxon>
        <taxon>eudicotyledons</taxon>
        <taxon>Gunneridae</taxon>
        <taxon>Pentapetalae</taxon>
        <taxon>rosids</taxon>
        <taxon>malvids</taxon>
        <taxon>Myrtales</taxon>
        <taxon>Myrtaceae</taxon>
        <taxon>Myrtoideae</taxon>
        <taxon>Myrteae</taxon>
        <taxon>Australasian group</taxon>
        <taxon>Rhodamnia</taxon>
    </lineage>
</organism>
<keyword evidence="2" id="KW-1185">Reference proteome</keyword>
<dbReference type="InterPro" id="IPR013924">
    <property type="entry name" value="RNase_H2_suC"/>
</dbReference>
<evidence type="ECO:0000313" key="3">
    <source>
        <dbReference type="RefSeq" id="XP_030511586.1"/>
    </source>
</evidence>
<evidence type="ECO:0000313" key="2">
    <source>
        <dbReference type="Proteomes" id="UP000827889"/>
    </source>
</evidence>
<protein>
    <submittedName>
        <fullName evidence="3">Ribonuclease H2 subunit C isoform X2</fullName>
    </submittedName>
</protein>
<name>A0A8B8ML75_9MYRT</name>
<evidence type="ECO:0000256" key="1">
    <source>
        <dbReference type="SAM" id="MobiDB-lite"/>
    </source>
</evidence>
<accession>A0A8B8ML75</accession>
<proteinExistence type="predicted"/>
<dbReference type="Pfam" id="PF08615">
    <property type="entry name" value="RNase_H2_suC"/>
    <property type="match status" value="1"/>
</dbReference>
<gene>
    <name evidence="3" type="primary">LOC115726021</name>
</gene>
<feature type="region of interest" description="Disordered" evidence="1">
    <location>
        <begin position="1"/>
        <end position="24"/>
    </location>
</feature>
<dbReference type="GO" id="GO:0032299">
    <property type="term" value="C:ribonuclease H2 complex"/>
    <property type="evidence" value="ECO:0007669"/>
    <property type="project" value="InterPro"/>
</dbReference>
<dbReference type="GeneID" id="115726021"/>
<dbReference type="CDD" id="cd09271">
    <property type="entry name" value="RNase_H2-C"/>
    <property type="match status" value="1"/>
</dbReference>
<dbReference type="PANTHER" id="PTHR47204:SF1">
    <property type="entry name" value="RIBONUCLEASE H2 SUBUNIT C"/>
    <property type="match status" value="1"/>
</dbReference>
<feature type="compositionally biased region" description="Polar residues" evidence="1">
    <location>
        <begin position="1"/>
        <end position="12"/>
    </location>
</feature>
<dbReference type="Gene3D" id="2.40.128.680">
    <property type="match status" value="1"/>
</dbReference>
<reference evidence="3" key="1">
    <citation type="submission" date="2025-08" db="UniProtKB">
        <authorList>
            <consortium name="RefSeq"/>
        </authorList>
    </citation>
    <scope>IDENTIFICATION</scope>
    <source>
        <tissue evidence="3">Leaf</tissue>
    </source>
</reference>
<dbReference type="RefSeq" id="XP_030511586.1">
    <property type="nucleotide sequence ID" value="XM_030655726.2"/>
</dbReference>
<dbReference type="Proteomes" id="UP000827889">
    <property type="component" value="Chromosome 9"/>
</dbReference>